<evidence type="ECO:0000256" key="3">
    <source>
        <dbReference type="ARBA" id="ARBA00022741"/>
    </source>
</evidence>
<dbReference type="InterPro" id="IPR058922">
    <property type="entry name" value="WHD_DRP"/>
</dbReference>
<reference evidence="10" key="1">
    <citation type="submission" date="2020-03" db="EMBL/GenBank/DDBJ databases">
        <authorList>
            <person name="Zhang R."/>
        </authorList>
    </citation>
    <scope>NUCLEOTIDE SEQUENCE</scope>
</reference>
<dbReference type="Gene3D" id="3.80.10.10">
    <property type="entry name" value="Ribonuclease Inhibitor"/>
    <property type="match status" value="6"/>
</dbReference>
<evidence type="ECO:0000256" key="5">
    <source>
        <dbReference type="ARBA" id="ARBA00022840"/>
    </source>
</evidence>
<accession>A0A6M2ENT5</accession>
<evidence type="ECO:0000259" key="6">
    <source>
        <dbReference type="Pfam" id="PF00931"/>
    </source>
</evidence>
<keyword evidence="5" id="KW-0067">ATP-binding</keyword>
<sequence>MALVIGDAILSATISHIIDQLSSLELLKLARRGKIHSDIKKLEANLHMIHAVLDDAEEKQMESHAVKVWLDQIRELAYDIEDLLDGVFTDLNEEQRASSSKAKSAIPRFLSSYFPGNFVLTYKIDSKIKRITARLQEIAQKKNNLELRENGSGGVLKSKSLKRLPSTSLVDLSYVSGRDNDKEEILKLLFSDKGCDEYGHGVIPIVGMGGVGKTTLAQLVYNDEKVDKFFDFKVWCCVSEDFDVVRVTRTILEAVSGSYDAKDLNLLQLRLREKLSGKKFLVVLDDVWNENYDDWTVLRRPFQVTSPGSRIILTTRNQDVALMMSAFPCYLLKELSFEDSLSLFAKHALGRSNFSDLPDLQEIGQKIVQRCGGLPLAVKTLGGLLRTKPYVDEWESVLNSKMWDISEHKGGIVPALRLSYYHLPSHLKQLFVFCSILPKDYEFYKDELVLLWMAQGFLPDAGGKKRMEDFYSCFNELLSRSFFQRSSSNEQRYLMHHLISDLAQSIAGETCVNSNDKQENNKVFPDPEKTRHMSFTRRTYEVPQRFKDLGKLKRLRTFIALRLYSSPWAAYCYLSKNVLHEALFKLRRLRVLSLSGYCITELPNSIGDLKQLRYLNFSQTKIKRLPESVSTLINLQTLKLYGCRKLNKLPQGTGNLINLCHLDITDTDKLFEMPSWMGNLTGLQNLSKFIVGKKEGCGIEELRGLKNLQGRLSIKALLNVIDARHAVHANLRGKHNLDELELEWFTSDIKDKGRQDQMLVPDSLQPHHQLLVLDSLQPHTNLKELKISFYGGTEFPSWVGHPSFSEIVHLKLSCCRKCTVLPPLGRLPLLRDLCIQGLDAVETVGPGFYGYGSSIKPFPSLKTLTFEDMLEWKSWSAAGVDGEAEEEFTSLSELTLWNCPKLHGKFPSCLPSCVKITIAKCPILVDSDEKLPVHSELKLEECDEVTPKCIFSNSSLITLKLGSMSRLTCLKGQFLRSLGALKVLVISDFPKLTSLWQEGTELENFEHPQFVSLTEIGMPSTHKSSKLSGCGKLDLLPIHRVRMLLSLEDLCIESCPNLVSIPEAGLLSSLRHLVLRDCKALTSLPDGMSSCPLECLEIEECASLKCFPGGMLPPTLKGLKIRYCTELKSLPEGLMHNKNGSGTLCHFEHLEIIGCPSLTSFPDGKLPTRLKTLKIWDCSQLKPLSEMMLHDDMSLEYVAISDCEVLSSFPECLGSFKHLSELNLSNCSALKVFPGDGFALANLRTLTIYNCKNLKSLPLAMQKLTSLQELTICSCPALKAFPNGDMPPNLTSLEIWDCDRLDGCLSEWNLQSLAFLRDFSIAGGCFSDTVSFPDEKWLLPTTLTSVWIGRLPNLESLSMQLQSLAYLEELEIVDCPKLKSLPRGCLPHALGRFSIRDCPLMTQRCSKEKGVYWPLISHIPCVEIDDGNDM</sequence>
<dbReference type="GO" id="GO:0051707">
    <property type="term" value="P:response to other organism"/>
    <property type="evidence" value="ECO:0007669"/>
    <property type="project" value="UniProtKB-ARBA"/>
</dbReference>
<dbReference type="Pfam" id="PF25019">
    <property type="entry name" value="LRR_R13L1-DRL21"/>
    <property type="match status" value="1"/>
</dbReference>
<dbReference type="InterPro" id="IPR042197">
    <property type="entry name" value="Apaf_helical"/>
</dbReference>
<dbReference type="Gene3D" id="1.10.8.430">
    <property type="entry name" value="Helical domain of apoptotic protease-activating factors"/>
    <property type="match status" value="1"/>
</dbReference>
<dbReference type="Pfam" id="PF18052">
    <property type="entry name" value="Rx_N"/>
    <property type="match status" value="1"/>
</dbReference>
<dbReference type="Gene3D" id="3.40.50.300">
    <property type="entry name" value="P-loop containing nucleotide triphosphate hydrolases"/>
    <property type="match status" value="1"/>
</dbReference>
<dbReference type="PRINTS" id="PR00364">
    <property type="entry name" value="DISEASERSIST"/>
</dbReference>
<dbReference type="InterPro" id="IPR036388">
    <property type="entry name" value="WH-like_DNA-bd_sf"/>
</dbReference>
<evidence type="ECO:0008006" key="11">
    <source>
        <dbReference type="Google" id="ProtNLM"/>
    </source>
</evidence>
<dbReference type="Pfam" id="PF00931">
    <property type="entry name" value="NB-ARC"/>
    <property type="match status" value="1"/>
</dbReference>
<dbReference type="InterPro" id="IPR056789">
    <property type="entry name" value="LRR_R13L1-DRL21"/>
</dbReference>
<evidence type="ECO:0000313" key="10">
    <source>
        <dbReference type="EMBL" id="NUU86987.1"/>
    </source>
</evidence>
<keyword evidence="2" id="KW-0677">Repeat</keyword>
<dbReference type="InterPro" id="IPR041118">
    <property type="entry name" value="Rx_N"/>
</dbReference>
<feature type="domain" description="Disease resistance protein winged helix" evidence="8">
    <location>
        <begin position="436"/>
        <end position="503"/>
    </location>
</feature>
<keyword evidence="1" id="KW-0433">Leucine-rich repeat</keyword>
<evidence type="ECO:0000259" key="7">
    <source>
        <dbReference type="Pfam" id="PF18052"/>
    </source>
</evidence>
<keyword evidence="3" id="KW-0547">Nucleotide-binding</keyword>
<dbReference type="InterPro" id="IPR038005">
    <property type="entry name" value="RX-like_CC"/>
</dbReference>
<evidence type="ECO:0000259" key="9">
    <source>
        <dbReference type="Pfam" id="PF25019"/>
    </source>
</evidence>
<dbReference type="GO" id="GO:0005524">
    <property type="term" value="F:ATP binding"/>
    <property type="evidence" value="ECO:0007669"/>
    <property type="project" value="UniProtKB-KW"/>
</dbReference>
<feature type="domain" description="NB-ARC" evidence="6">
    <location>
        <begin position="180"/>
        <end position="348"/>
    </location>
</feature>
<evidence type="ECO:0000259" key="8">
    <source>
        <dbReference type="Pfam" id="PF23559"/>
    </source>
</evidence>
<dbReference type="InterPro" id="IPR032675">
    <property type="entry name" value="LRR_dom_sf"/>
</dbReference>
<proteinExistence type="predicted"/>
<evidence type="ECO:0000256" key="4">
    <source>
        <dbReference type="ARBA" id="ARBA00022821"/>
    </source>
</evidence>
<dbReference type="CDD" id="cd14798">
    <property type="entry name" value="RX-CC_like"/>
    <property type="match status" value="1"/>
</dbReference>
<dbReference type="InterPro" id="IPR002182">
    <property type="entry name" value="NB-ARC"/>
</dbReference>
<dbReference type="Gene3D" id="1.20.5.4130">
    <property type="match status" value="1"/>
</dbReference>
<dbReference type="Gene3D" id="1.10.10.10">
    <property type="entry name" value="Winged helix-like DNA-binding domain superfamily/Winged helix DNA-binding domain"/>
    <property type="match status" value="1"/>
</dbReference>
<protein>
    <recommendedName>
        <fullName evidence="11">Disease resistance RPP13-like protein 1</fullName>
    </recommendedName>
</protein>
<keyword evidence="4" id="KW-0611">Plant defense</keyword>
<dbReference type="InterPro" id="IPR027417">
    <property type="entry name" value="P-loop_NTPase"/>
</dbReference>
<feature type="domain" description="Disease resistance N-terminal" evidence="7">
    <location>
        <begin position="14"/>
        <end position="101"/>
    </location>
</feature>
<name>A0A6M2ENT5_9ROSI</name>
<dbReference type="Pfam" id="PF23559">
    <property type="entry name" value="WHD_DRP"/>
    <property type="match status" value="1"/>
</dbReference>
<dbReference type="GO" id="GO:0043531">
    <property type="term" value="F:ADP binding"/>
    <property type="evidence" value="ECO:0007669"/>
    <property type="project" value="InterPro"/>
</dbReference>
<dbReference type="PANTHER" id="PTHR36766">
    <property type="entry name" value="PLANT BROAD-SPECTRUM MILDEW RESISTANCE PROTEIN RPW8"/>
    <property type="match status" value="1"/>
</dbReference>
<dbReference type="FunFam" id="3.40.50.300:FF:001091">
    <property type="entry name" value="Probable disease resistance protein At1g61300"/>
    <property type="match status" value="1"/>
</dbReference>
<feature type="domain" description="R13L1/DRL21-like LRR repeat region" evidence="9">
    <location>
        <begin position="699"/>
        <end position="837"/>
    </location>
</feature>
<dbReference type="SUPFAM" id="SSF52540">
    <property type="entry name" value="P-loop containing nucleoside triphosphate hydrolases"/>
    <property type="match status" value="1"/>
</dbReference>
<evidence type="ECO:0000256" key="2">
    <source>
        <dbReference type="ARBA" id="ARBA00022737"/>
    </source>
</evidence>
<evidence type="ECO:0000256" key="1">
    <source>
        <dbReference type="ARBA" id="ARBA00022614"/>
    </source>
</evidence>
<dbReference type="GO" id="GO:0006952">
    <property type="term" value="P:defense response"/>
    <property type="evidence" value="ECO:0007669"/>
    <property type="project" value="UniProtKB-KW"/>
</dbReference>
<organism evidence="10">
    <name type="scientific">Populus davidiana</name>
    <dbReference type="NCBI Taxonomy" id="266767"/>
    <lineage>
        <taxon>Eukaryota</taxon>
        <taxon>Viridiplantae</taxon>
        <taxon>Streptophyta</taxon>
        <taxon>Embryophyta</taxon>
        <taxon>Tracheophyta</taxon>
        <taxon>Spermatophyta</taxon>
        <taxon>Magnoliopsida</taxon>
        <taxon>eudicotyledons</taxon>
        <taxon>Gunneridae</taxon>
        <taxon>Pentapetalae</taxon>
        <taxon>rosids</taxon>
        <taxon>fabids</taxon>
        <taxon>Malpighiales</taxon>
        <taxon>Salicaceae</taxon>
        <taxon>Saliceae</taxon>
        <taxon>Populus</taxon>
    </lineage>
</organism>
<dbReference type="PANTHER" id="PTHR36766:SF51">
    <property type="entry name" value="DISEASE RESISTANCE RPP13-LIKE PROTEIN 1"/>
    <property type="match status" value="1"/>
</dbReference>
<dbReference type="EMBL" id="GILB01006654">
    <property type="protein sequence ID" value="NUU86987.1"/>
    <property type="molecule type" value="Transcribed_RNA"/>
</dbReference>
<dbReference type="SUPFAM" id="SSF52058">
    <property type="entry name" value="L domain-like"/>
    <property type="match status" value="3"/>
</dbReference>